<dbReference type="EMBL" id="JALJZU010000001">
    <property type="protein sequence ID" value="MCP2006805.1"/>
    <property type="molecule type" value="Genomic_DNA"/>
</dbReference>
<name>A0AA41H2Y1_9BURK</name>
<sequence>MRLTSFIALSITCLPLFAATPTETVAAFHTALAAGQAERVAELMSPGIQIYESGYVERSRDEYTGHHLAADIAFAKATSIKVLKQNERIGGDLAVVMQETETTGKYKGKNIQLLGTETALLEKQGDKWLITHIHWSSRKPK</sequence>
<dbReference type="RefSeq" id="WP_217940057.1">
    <property type="nucleotide sequence ID" value="NZ_JAHTGR010000001.1"/>
</dbReference>
<evidence type="ECO:0000259" key="2">
    <source>
        <dbReference type="Pfam" id="PF14534"/>
    </source>
</evidence>
<dbReference type="AlphaFoldDB" id="A0AA41H2Y1"/>
<protein>
    <submittedName>
        <fullName evidence="4">Ketosteroid isomerase-like protein</fullName>
    </submittedName>
    <submittedName>
        <fullName evidence="3">Nuclear transport factor 2 family protein</fullName>
    </submittedName>
</protein>
<dbReference type="Pfam" id="PF14534">
    <property type="entry name" value="DUF4440"/>
    <property type="match status" value="1"/>
</dbReference>
<reference evidence="4" key="2">
    <citation type="submission" date="2022-03" db="EMBL/GenBank/DDBJ databases">
        <title>Genome Encyclopedia of Bacteria and Archaea VI: Functional Genomics of Type Strains.</title>
        <authorList>
            <person name="Whitman W."/>
        </authorList>
    </citation>
    <scope>NUCLEOTIDE SEQUENCE</scope>
    <source>
        <strain evidence="4">HSC-15S17</strain>
    </source>
</reference>
<accession>A0AA41H2Y1</accession>
<gene>
    <name evidence="3" type="ORF">KVP70_00430</name>
    <name evidence="4" type="ORF">L1274_000493</name>
</gene>
<organism evidence="3 5">
    <name type="scientific">Duganella violaceipulchra</name>
    <dbReference type="NCBI Taxonomy" id="2849652"/>
    <lineage>
        <taxon>Bacteria</taxon>
        <taxon>Pseudomonadati</taxon>
        <taxon>Pseudomonadota</taxon>
        <taxon>Betaproteobacteria</taxon>
        <taxon>Burkholderiales</taxon>
        <taxon>Oxalobacteraceae</taxon>
        <taxon>Telluria group</taxon>
        <taxon>Duganella</taxon>
    </lineage>
</organism>
<feature type="chain" id="PRO_5041204442" evidence="1">
    <location>
        <begin position="19"/>
        <end position="141"/>
    </location>
</feature>
<keyword evidence="1" id="KW-0732">Signal</keyword>
<dbReference type="Proteomes" id="UP001155901">
    <property type="component" value="Unassembled WGS sequence"/>
</dbReference>
<reference evidence="3" key="1">
    <citation type="submission" date="2021-07" db="EMBL/GenBank/DDBJ databases">
        <title>Characterization of violacein-producing bacteria and related species.</title>
        <authorList>
            <person name="Wilson H.S."/>
            <person name="De Leon M.E."/>
        </authorList>
    </citation>
    <scope>NUCLEOTIDE SEQUENCE</scope>
    <source>
        <strain evidence="3">HSC-15S17</strain>
    </source>
</reference>
<evidence type="ECO:0000313" key="4">
    <source>
        <dbReference type="EMBL" id="MCP2006805.1"/>
    </source>
</evidence>
<evidence type="ECO:0000313" key="5">
    <source>
        <dbReference type="Proteomes" id="UP001155901"/>
    </source>
</evidence>
<dbReference type="InterPro" id="IPR027843">
    <property type="entry name" value="DUF4440"/>
</dbReference>
<evidence type="ECO:0000256" key="1">
    <source>
        <dbReference type="SAM" id="SignalP"/>
    </source>
</evidence>
<comment type="caution">
    <text evidence="3">The sequence shown here is derived from an EMBL/GenBank/DDBJ whole genome shotgun (WGS) entry which is preliminary data.</text>
</comment>
<keyword evidence="6" id="KW-1185">Reference proteome</keyword>
<dbReference type="EMBL" id="JAHTGR010000001">
    <property type="protein sequence ID" value="MBV6319383.1"/>
    <property type="molecule type" value="Genomic_DNA"/>
</dbReference>
<dbReference type="Proteomes" id="UP001162889">
    <property type="component" value="Unassembled WGS sequence"/>
</dbReference>
<feature type="signal peptide" evidence="1">
    <location>
        <begin position="1"/>
        <end position="18"/>
    </location>
</feature>
<feature type="domain" description="DUF4440" evidence="2">
    <location>
        <begin position="24"/>
        <end position="130"/>
    </location>
</feature>
<evidence type="ECO:0000313" key="6">
    <source>
        <dbReference type="Proteomes" id="UP001162889"/>
    </source>
</evidence>
<evidence type="ECO:0000313" key="3">
    <source>
        <dbReference type="EMBL" id="MBV6319383.1"/>
    </source>
</evidence>
<proteinExistence type="predicted"/>